<organism evidence="1 2">
    <name type="scientific">Pleurostoma richardsiae</name>
    <dbReference type="NCBI Taxonomy" id="41990"/>
    <lineage>
        <taxon>Eukaryota</taxon>
        <taxon>Fungi</taxon>
        <taxon>Dikarya</taxon>
        <taxon>Ascomycota</taxon>
        <taxon>Pezizomycotina</taxon>
        <taxon>Sordariomycetes</taxon>
        <taxon>Sordariomycetidae</taxon>
        <taxon>Calosphaeriales</taxon>
        <taxon>Pleurostomataceae</taxon>
        <taxon>Pleurostoma</taxon>
    </lineage>
</organism>
<dbReference type="AlphaFoldDB" id="A0AA38RB06"/>
<keyword evidence="2" id="KW-1185">Reference proteome</keyword>
<sequence>MRALDISHSSPGNPIHLVRFRSELFNTMYSSTSLPEEALSVSWLRERYLALHAQYIGQVVPEPLLNLHTLACSLEYNQTVCFLFQPLLLHALRFTHGQDAPAVQLVVAADSYCAALELIRTYDNIVRGVRSSILGRYPITILSAHHIWTATATLVAHAALALTGRVKVLTKLSDDRSGDVGGIEAMGEEATLDLSTFIDVSGTCSILLHWCAERWPRMLGLLDVYDGLMRRLTRELIVKGLAT</sequence>
<dbReference type="EMBL" id="JANBVO010000025">
    <property type="protein sequence ID" value="KAJ9141812.1"/>
    <property type="molecule type" value="Genomic_DNA"/>
</dbReference>
<protein>
    <submittedName>
        <fullName evidence="1">Uncharacterized protein</fullName>
    </submittedName>
</protein>
<comment type="caution">
    <text evidence="1">The sequence shown here is derived from an EMBL/GenBank/DDBJ whole genome shotgun (WGS) entry which is preliminary data.</text>
</comment>
<proteinExistence type="predicted"/>
<name>A0AA38RB06_9PEZI</name>
<dbReference type="Proteomes" id="UP001174694">
    <property type="component" value="Unassembled WGS sequence"/>
</dbReference>
<evidence type="ECO:0000313" key="1">
    <source>
        <dbReference type="EMBL" id="KAJ9141812.1"/>
    </source>
</evidence>
<gene>
    <name evidence="1" type="ORF">NKR23_g7722</name>
</gene>
<accession>A0AA38RB06</accession>
<reference evidence="1" key="1">
    <citation type="submission" date="2022-07" db="EMBL/GenBank/DDBJ databases">
        <title>Fungi with potential for degradation of polypropylene.</title>
        <authorList>
            <person name="Gostincar C."/>
        </authorList>
    </citation>
    <scope>NUCLEOTIDE SEQUENCE</scope>
    <source>
        <strain evidence="1">EXF-13308</strain>
    </source>
</reference>
<evidence type="ECO:0000313" key="2">
    <source>
        <dbReference type="Proteomes" id="UP001174694"/>
    </source>
</evidence>